<keyword evidence="2" id="KW-1185">Reference proteome</keyword>
<evidence type="ECO:0000313" key="1">
    <source>
        <dbReference type="EMBL" id="OES24800.1"/>
    </source>
</evidence>
<name>A0AB36FP39_ALTMA</name>
<dbReference type="AlphaFoldDB" id="A0AB36FP39"/>
<organism evidence="1 2">
    <name type="scientific">Alteromonas macleodii</name>
    <name type="common">Pseudoalteromonas macleodii</name>
    <dbReference type="NCBI Taxonomy" id="28108"/>
    <lineage>
        <taxon>Bacteria</taxon>
        <taxon>Pseudomonadati</taxon>
        <taxon>Pseudomonadota</taxon>
        <taxon>Gammaproteobacteria</taxon>
        <taxon>Alteromonadales</taxon>
        <taxon>Alteromonadaceae</taxon>
        <taxon>Alteromonas/Salinimonas group</taxon>
        <taxon>Alteromonas</taxon>
    </lineage>
</organism>
<dbReference type="Proteomes" id="UP000095392">
    <property type="component" value="Unassembled WGS sequence"/>
</dbReference>
<dbReference type="RefSeq" id="WP_170826526.1">
    <property type="nucleotide sequence ID" value="NZ_MIPW01000063.1"/>
</dbReference>
<dbReference type="EMBL" id="MIPY01000058">
    <property type="protein sequence ID" value="OES24800.1"/>
    <property type="molecule type" value="Genomic_DNA"/>
</dbReference>
<accession>A0AB36FP39</accession>
<reference evidence="1 2" key="1">
    <citation type="submission" date="2016-09" db="EMBL/GenBank/DDBJ databases">
        <title>Draft Genome Sequence of four Alteromonas macleodii strains isolated from copper coupons and grown long-term at elevated copper levels.</title>
        <authorList>
            <person name="Cusick K."/>
            <person name="Dale J."/>
            <person name="Little B."/>
            <person name="Biffinger J."/>
        </authorList>
    </citation>
    <scope>NUCLEOTIDE SEQUENCE [LARGE SCALE GENOMIC DNA]</scope>
    <source>
        <strain evidence="1 2">KCP01</strain>
    </source>
</reference>
<proteinExistence type="predicted"/>
<comment type="caution">
    <text evidence="1">The sequence shown here is derived from an EMBL/GenBank/DDBJ whole genome shotgun (WGS) entry which is preliminary data.</text>
</comment>
<gene>
    <name evidence="1" type="ORF">BFV95_4559</name>
</gene>
<evidence type="ECO:0000313" key="2">
    <source>
        <dbReference type="Proteomes" id="UP000095392"/>
    </source>
</evidence>
<protein>
    <submittedName>
        <fullName evidence="1">Uncharacterized protein</fullName>
    </submittedName>
</protein>
<sequence>MIPIFFVFIFLALMLIYMELSSIKKAKLVELQMMAEANGWDDAKVNAIADKAIKKK</sequence>